<dbReference type="EMBL" id="CAXLJM020000053">
    <property type="protein sequence ID" value="CAL8116951.1"/>
    <property type="molecule type" value="Genomic_DNA"/>
</dbReference>
<comment type="caution">
    <text evidence="1">The sequence shown here is derived from an EMBL/GenBank/DDBJ whole genome shotgun (WGS) entry which is preliminary data.</text>
</comment>
<organism evidence="1 2">
    <name type="scientific">Orchesella dallaii</name>
    <dbReference type="NCBI Taxonomy" id="48710"/>
    <lineage>
        <taxon>Eukaryota</taxon>
        <taxon>Metazoa</taxon>
        <taxon>Ecdysozoa</taxon>
        <taxon>Arthropoda</taxon>
        <taxon>Hexapoda</taxon>
        <taxon>Collembola</taxon>
        <taxon>Entomobryomorpha</taxon>
        <taxon>Entomobryoidea</taxon>
        <taxon>Orchesellidae</taxon>
        <taxon>Orchesellinae</taxon>
        <taxon>Orchesella</taxon>
    </lineage>
</organism>
<name>A0ABP1R2M3_9HEXA</name>
<proteinExistence type="predicted"/>
<evidence type="ECO:0000313" key="1">
    <source>
        <dbReference type="EMBL" id="CAL8116951.1"/>
    </source>
</evidence>
<keyword evidence="2" id="KW-1185">Reference proteome</keyword>
<gene>
    <name evidence="1" type="ORF">ODALV1_LOCUS17463</name>
</gene>
<evidence type="ECO:0000313" key="2">
    <source>
        <dbReference type="Proteomes" id="UP001642540"/>
    </source>
</evidence>
<dbReference type="Proteomes" id="UP001642540">
    <property type="component" value="Unassembled WGS sequence"/>
</dbReference>
<sequence length="138" mass="16202">MALQELVENDWFPLRNNGNIVNPQDFLALWPTNQKNSLVVVDVNVYQHQSCLAFSSSTIYILGKNLYIKCNICNGDTLTKSPMLLYFPNWFFSFTQNAHEFSDKNIEQEQLKFQILKRNAEELLYMLYLYTNFCIPIT</sequence>
<protein>
    <submittedName>
        <fullName evidence="1">Uncharacterized protein</fullName>
    </submittedName>
</protein>
<reference evidence="1 2" key="1">
    <citation type="submission" date="2024-08" db="EMBL/GenBank/DDBJ databases">
        <authorList>
            <person name="Cucini C."/>
            <person name="Frati F."/>
        </authorList>
    </citation>
    <scope>NUCLEOTIDE SEQUENCE [LARGE SCALE GENOMIC DNA]</scope>
</reference>
<accession>A0ABP1R2M3</accession>